<organism evidence="8 9">
    <name type="scientific">Shouchella xiaoxiensis</name>
    <dbReference type="NCBI Taxonomy" id="766895"/>
    <lineage>
        <taxon>Bacteria</taxon>
        <taxon>Bacillati</taxon>
        <taxon>Bacillota</taxon>
        <taxon>Bacilli</taxon>
        <taxon>Bacillales</taxon>
        <taxon>Bacillaceae</taxon>
        <taxon>Shouchella</taxon>
    </lineage>
</organism>
<keyword evidence="3 6" id="KW-0812">Transmembrane</keyword>
<evidence type="ECO:0000256" key="4">
    <source>
        <dbReference type="ARBA" id="ARBA00022989"/>
    </source>
</evidence>
<evidence type="ECO:0000313" key="8">
    <source>
        <dbReference type="EMBL" id="MBM7840461.1"/>
    </source>
</evidence>
<dbReference type="RefSeq" id="WP_204468070.1">
    <property type="nucleotide sequence ID" value="NZ_JAFBCV010000014.1"/>
</dbReference>
<evidence type="ECO:0000256" key="3">
    <source>
        <dbReference type="ARBA" id="ARBA00022692"/>
    </source>
</evidence>
<proteinExistence type="predicted"/>
<reference evidence="8" key="1">
    <citation type="submission" date="2021-01" db="EMBL/GenBank/DDBJ databases">
        <title>Genomic Encyclopedia of Type Strains, Phase IV (KMG-IV): sequencing the most valuable type-strain genomes for metagenomic binning, comparative biology and taxonomic classification.</title>
        <authorList>
            <person name="Goeker M."/>
        </authorList>
    </citation>
    <scope>NUCLEOTIDE SEQUENCE</scope>
    <source>
        <strain evidence="8">DSM 21943</strain>
    </source>
</reference>
<keyword evidence="5 6" id="KW-0472">Membrane</keyword>
<dbReference type="EMBL" id="JAFBCV010000014">
    <property type="protein sequence ID" value="MBM7840461.1"/>
    <property type="molecule type" value="Genomic_DNA"/>
</dbReference>
<comment type="subcellular location">
    <subcellularLocation>
        <location evidence="1">Cell membrane</location>
        <topology evidence="1">Single-pass membrane protein</topology>
    </subcellularLocation>
</comment>
<feature type="domain" description="Phage shock protein PspC N-terminal" evidence="7">
    <location>
        <begin position="2"/>
        <end position="61"/>
    </location>
</feature>
<dbReference type="Pfam" id="PF04024">
    <property type="entry name" value="PspC"/>
    <property type="match status" value="1"/>
</dbReference>
<feature type="transmembrane region" description="Helical" evidence="6">
    <location>
        <begin position="30"/>
        <end position="58"/>
    </location>
</feature>
<evidence type="ECO:0000259" key="7">
    <source>
        <dbReference type="Pfam" id="PF04024"/>
    </source>
</evidence>
<comment type="caution">
    <text evidence="8">The sequence shown here is derived from an EMBL/GenBank/DDBJ whole genome shotgun (WGS) entry which is preliminary data.</text>
</comment>
<evidence type="ECO:0000313" key="9">
    <source>
        <dbReference type="Proteomes" id="UP001179280"/>
    </source>
</evidence>
<evidence type="ECO:0000256" key="6">
    <source>
        <dbReference type="SAM" id="Phobius"/>
    </source>
</evidence>
<dbReference type="PANTHER" id="PTHR33885">
    <property type="entry name" value="PHAGE SHOCK PROTEIN C"/>
    <property type="match status" value="1"/>
</dbReference>
<dbReference type="InterPro" id="IPR007168">
    <property type="entry name" value="Phageshock_PspC_N"/>
</dbReference>
<protein>
    <submittedName>
        <fullName evidence="8">Phage shock protein C</fullName>
    </submittedName>
</protein>
<gene>
    <name evidence="8" type="ORF">JOC54_003753</name>
</gene>
<dbReference type="PANTHER" id="PTHR33885:SF3">
    <property type="entry name" value="PHAGE SHOCK PROTEIN C"/>
    <property type="match status" value="1"/>
</dbReference>
<keyword evidence="2" id="KW-1003">Cell membrane</keyword>
<dbReference type="Proteomes" id="UP001179280">
    <property type="component" value="Unassembled WGS sequence"/>
</dbReference>
<name>A0ABS2SZK6_9BACI</name>
<evidence type="ECO:0000256" key="2">
    <source>
        <dbReference type="ARBA" id="ARBA00022475"/>
    </source>
</evidence>
<evidence type="ECO:0000256" key="5">
    <source>
        <dbReference type="ARBA" id="ARBA00023136"/>
    </source>
</evidence>
<keyword evidence="4 6" id="KW-1133">Transmembrane helix</keyword>
<dbReference type="InterPro" id="IPR052027">
    <property type="entry name" value="PspC"/>
</dbReference>
<accession>A0ABS2SZK6</accession>
<evidence type="ECO:0000256" key="1">
    <source>
        <dbReference type="ARBA" id="ARBA00004162"/>
    </source>
</evidence>
<sequence>MKQLTRSQDKRVITGVCAGIGRYFGVDPTLIRLIAVILAIISTFWPVAIAYIVATIIMPAE</sequence>
<keyword evidence="9" id="KW-1185">Reference proteome</keyword>